<evidence type="ECO:0000313" key="1">
    <source>
        <dbReference type="EMBL" id="SUD50101.1"/>
    </source>
</evidence>
<sequence>MNCPKSNHLVIEAHESASPATSWGKKEVAREIALLEAHIYQDKIARLTQEALESSEGDLRGGTASIAVRGISKELLQAYDDYARVVISSRTTSFTEAIGAILDSLRAVAGHLSGSKYYLGSAETIRLLKTELCKLMSLDKIAETACNRTPLFAYGPELSEFRHRLR</sequence>
<dbReference type="RefSeq" id="WP_012019478.1">
    <property type="nucleotide sequence ID" value="NZ_CAURUH010000129.1"/>
</dbReference>
<protein>
    <submittedName>
        <fullName evidence="1">Uncharacterized protein</fullName>
    </submittedName>
</protein>
<organism evidence="1 2">
    <name type="scientific">Ectopseudomonas oleovorans</name>
    <name type="common">Pseudomonas oleovorans</name>
    <dbReference type="NCBI Taxonomy" id="301"/>
    <lineage>
        <taxon>Bacteria</taxon>
        <taxon>Pseudomonadati</taxon>
        <taxon>Pseudomonadota</taxon>
        <taxon>Gammaproteobacteria</taxon>
        <taxon>Pseudomonadales</taxon>
        <taxon>Pseudomonadaceae</taxon>
        <taxon>Ectopseudomonas</taxon>
    </lineage>
</organism>
<reference evidence="1 2" key="1">
    <citation type="submission" date="2018-06" db="EMBL/GenBank/DDBJ databases">
        <authorList>
            <consortium name="Pathogen Informatics"/>
            <person name="Doyle S."/>
        </authorList>
    </citation>
    <scope>NUCLEOTIDE SEQUENCE [LARGE SCALE GENOMIC DNA]</scope>
    <source>
        <strain evidence="1 2">NCTC10692</strain>
    </source>
</reference>
<dbReference type="Proteomes" id="UP000255303">
    <property type="component" value="Unassembled WGS sequence"/>
</dbReference>
<gene>
    <name evidence="1" type="ORF">NCTC10692_00490</name>
</gene>
<name>A0A379JPG8_ECTOL</name>
<proteinExistence type="predicted"/>
<dbReference type="AlphaFoldDB" id="A0A379JPG8"/>
<accession>A0A379JPG8</accession>
<evidence type="ECO:0000313" key="2">
    <source>
        <dbReference type="Proteomes" id="UP000255303"/>
    </source>
</evidence>
<dbReference type="EMBL" id="UGUV01000002">
    <property type="protein sequence ID" value="SUD50101.1"/>
    <property type="molecule type" value="Genomic_DNA"/>
</dbReference>